<evidence type="ECO:0000313" key="2">
    <source>
        <dbReference type="Proteomes" id="UP001281147"/>
    </source>
</evidence>
<gene>
    <name evidence="1" type="ORF">LTR37_013041</name>
</gene>
<reference evidence="1" key="1">
    <citation type="submission" date="2023-07" db="EMBL/GenBank/DDBJ databases">
        <title>Black Yeasts Isolated from many extreme environments.</title>
        <authorList>
            <person name="Coleine C."/>
            <person name="Stajich J.E."/>
            <person name="Selbmann L."/>
        </authorList>
    </citation>
    <scope>NUCLEOTIDE SEQUENCE</scope>
    <source>
        <strain evidence="1">CCFEE 5714</strain>
    </source>
</reference>
<keyword evidence="2" id="KW-1185">Reference proteome</keyword>
<proteinExistence type="predicted"/>
<evidence type="ECO:0000313" key="1">
    <source>
        <dbReference type="EMBL" id="KAK3705888.1"/>
    </source>
</evidence>
<name>A0ACC3MYN6_9PEZI</name>
<comment type="caution">
    <text evidence="1">The sequence shown here is derived from an EMBL/GenBank/DDBJ whole genome shotgun (WGS) entry which is preliminary data.</text>
</comment>
<dbReference type="EMBL" id="JAUTXU010000125">
    <property type="protein sequence ID" value="KAK3705888.1"/>
    <property type="molecule type" value="Genomic_DNA"/>
</dbReference>
<dbReference type="Proteomes" id="UP001281147">
    <property type="component" value="Unassembled WGS sequence"/>
</dbReference>
<sequence length="1966" mass="216317">MAEDDTKSGKAKFKSKWGRVFKEKEEPEQGPKHTSSFKLNEDITAFLKPSTDKAASTRPNLAAPKLDIAIAARWPDANEVRKASAGTPPVVSAAATPNGFTKPKRRKGLTVGFARTEPEIIGEGGDESEEPPSEVSRQKAMMTRSFSERKPVIVSPRRKQARPANEDTDDFRPQALQRAGTSYNELSPPVQRKTMSPPSLDEATPRQMLNRTPTGLGSQADHLAHDPHDPDYEESPIPKITTQFSWEQTGTKDGSADTTSQRKDMSPASPRDSDAWAARKRELRSGEGMILRRASAMIKDADVSEENKRQSLGFGMQPSQQQYDTLSRPDAPQLLPEPRPAISPRSALSPSGPSPFDDPKYIKRRSREAAPSEQQPQQSEHVRQRRPGYEPSYMRAAQQPAPQQAPPAPPARPPIPQVQTPRSSVENERRPGYEPSYMRAAQQHTPQQAPTARPSIPQVQAPRSSSENESPERTAQPGKTGLRKPQNRSYMPNPSSADTARSTRPPADSSRSRDPSPLPDRTVGNNAVAASQRGFYARPNGSSGSFGSTPSSPRYGHSRGSSVDGDSPQQFSTPGLVSHQPVPSPRIQMHDQSPHSSPRSSTFARSPLSHHSRETSPNGPDYFPAQKASHGQSLRPSAGYLGIDDPSSRPGSSSSSNSFQRPANYFSAPRPPQSQQPQPSPAGSPRDNFGRPPASTNTSYQQRPTDYLTANKTASSVSIGRTAAANLREEAARRPNSSGLSPPEQRPPMVSPHPTSEGNPAADVAYADFASRVAHMKGVFRLTAEKERPSDRCTPQAWLRAALWWYLRGKAGLEVLLQQPRPRSSDGPPRELLTQPHVDLAKTWWILSDPLDVFDSLEATSPQSPASARGYLDVSLRQSITMLRSHIKSLSLSMNRNQLMPPPASLIQGQDTTVWLEYPRFTANAAAVLGGTASKSVIADTSRQSMQPLEALPLGDTQEAFCYGRFQVEVSMSTDEADTDRIVIPCMLTMARGKRDFLSTIIVASHSELVNIKIAPRPGDERGLTWHDVSWKASSHGLIIRLPHGYDMMIRMQERDFRSLWNLVEYSRKVEHSLRTEQHEKLVNEAHLAEVQYADSSNANAFPSEKLRGALAVVFEQTIPVSSGGRGERKAHRGYRLLLVTDPKHKSLASASHEILRNGPLFFEFVTDSAANGMAAMVVRIREEKRQCRMLLVFPDAGARQSFYDVLNGLNVAPDETIVGRLNLASMNIEPSTQAEGFAQSGHPALQALQWQKLGITNGAPEEDPQSRVPRTVESERLRLVARHATGCVTDRLNLGKGELLLRIPCVNTPAIQMLRNPQEDMGMSVDTRQSPANVVDGISELMQTVRQQATIRTLTFSSSDDLHAFQTAITGCTVRYDAMASTLSIARRRMVVPIYKKWEASNVRIQLVAQSTVVQVLAFMEDFSHADALCFQIKSTDVFETVKGDGKGKKWAVRMVDAKFSLPHQEKGEVSAEERVRRRFVNLEGLDYAEEHDDITVGFDTEAGDQASFSLFHSAHKFLFLAMAEQPNGHPSQPPNPSSKPKYSLATRGIHGDDPINTTTDVAPALHVSSTFRYRSDPSQLSPQNDLDIPDRAPTDPAPADSHIYSRLTAPNTSRLELLLGGILGAPCLTYTSGLAAFHALLIHIHPKVVAIGAGYHGCHGVLHIYQKLTNCRIVDLFDESSWQNDGGGWSLGRGDVVHLETPVNPTGIAYDIQHFADLAQKRGALLTIDATFAPPPLQDPFLHGADYVMHSGTKYFGGHSDLLCGIVAINNRQGREREGWDWEKRYWDMAGERVFLGSVMGSLEGWLGVRSLRTFELRILRQSQNCEKIVSWLNECLTTKSPSQDDEVVRKSLASISHASIQSTSTPPSDMSWLKKQMPNGYGPVFALSLKTAQQAKHFPSTLHLFHHATSLGGVESLIEWRRMSDDTVEETLCRVSVGAEDVGDLKDDLLQGFKALAAMEDGQ</sequence>
<protein>
    <submittedName>
        <fullName evidence="1">Uncharacterized protein</fullName>
    </submittedName>
</protein>
<organism evidence="1 2">
    <name type="scientific">Vermiconidia calcicola</name>
    <dbReference type="NCBI Taxonomy" id="1690605"/>
    <lineage>
        <taxon>Eukaryota</taxon>
        <taxon>Fungi</taxon>
        <taxon>Dikarya</taxon>
        <taxon>Ascomycota</taxon>
        <taxon>Pezizomycotina</taxon>
        <taxon>Dothideomycetes</taxon>
        <taxon>Dothideomycetidae</taxon>
        <taxon>Mycosphaerellales</taxon>
        <taxon>Extremaceae</taxon>
        <taxon>Vermiconidia</taxon>
    </lineage>
</organism>
<accession>A0ACC3MYN6</accession>